<proteinExistence type="inferred from homology"/>
<dbReference type="AlphaFoldDB" id="A0ABC9FRB2"/>
<keyword evidence="5 8" id="KW-0812">Transmembrane</keyword>
<feature type="transmembrane region" description="Helical" evidence="8">
    <location>
        <begin position="89"/>
        <end position="109"/>
    </location>
</feature>
<evidence type="ECO:0000256" key="8">
    <source>
        <dbReference type="RuleBase" id="RU361233"/>
    </source>
</evidence>
<gene>
    <name evidence="10" type="ORF">URODEC1_LOCUS108275</name>
</gene>
<dbReference type="InterPro" id="IPR006702">
    <property type="entry name" value="CASP_dom"/>
</dbReference>
<sequence length="158" mass="17551">MRNIPGSPGRWSGLVLRVAQFLFAGAALVSLEMIDGFASSKSGINCLILSMDLIMVWSFVLLCVDGYALKMQIDLHHLRAVRKIFVGDWFVGIFSSGVASSNLGVFLFFHNDIHSCTREMKHQCDLYRLSILLAFISWSFLAASAGSIFWLLAELSNL</sequence>
<dbReference type="Pfam" id="PF04535">
    <property type="entry name" value="CASP_dom"/>
    <property type="match status" value="1"/>
</dbReference>
<evidence type="ECO:0000256" key="4">
    <source>
        <dbReference type="ARBA" id="ARBA00022475"/>
    </source>
</evidence>
<dbReference type="InterPro" id="IPR045009">
    <property type="entry name" value="CASPL-5"/>
</dbReference>
<evidence type="ECO:0000313" key="10">
    <source>
        <dbReference type="EMBL" id="CAL5080801.1"/>
    </source>
</evidence>
<evidence type="ECO:0000313" key="11">
    <source>
        <dbReference type="Proteomes" id="UP001497457"/>
    </source>
</evidence>
<reference evidence="10" key="1">
    <citation type="submission" date="2024-10" db="EMBL/GenBank/DDBJ databases">
        <authorList>
            <person name="Ryan C."/>
        </authorList>
    </citation>
    <scope>NUCLEOTIDE SEQUENCE [LARGE SCALE GENOMIC DNA]</scope>
</reference>
<evidence type="ECO:0000256" key="3">
    <source>
        <dbReference type="ARBA" id="ARBA00011489"/>
    </source>
</evidence>
<name>A0ABC9FRB2_9POAL</name>
<evidence type="ECO:0000256" key="7">
    <source>
        <dbReference type="ARBA" id="ARBA00023136"/>
    </source>
</evidence>
<feature type="transmembrane region" description="Helical" evidence="8">
    <location>
        <begin position="46"/>
        <end position="69"/>
    </location>
</feature>
<evidence type="ECO:0000256" key="1">
    <source>
        <dbReference type="ARBA" id="ARBA00004651"/>
    </source>
</evidence>
<feature type="domain" description="Casparian strip membrane protein" evidence="9">
    <location>
        <begin position="7"/>
        <end position="139"/>
    </location>
</feature>
<protein>
    <recommendedName>
        <fullName evidence="8">CASP-like protein</fullName>
    </recommendedName>
</protein>
<evidence type="ECO:0000256" key="6">
    <source>
        <dbReference type="ARBA" id="ARBA00022989"/>
    </source>
</evidence>
<keyword evidence="11" id="KW-1185">Reference proteome</keyword>
<dbReference type="GO" id="GO:0005886">
    <property type="term" value="C:plasma membrane"/>
    <property type="evidence" value="ECO:0007669"/>
    <property type="project" value="UniProtKB-SubCell"/>
</dbReference>
<comment type="subunit">
    <text evidence="3 8">Homodimer and heterodimers.</text>
</comment>
<feature type="transmembrane region" description="Helical" evidence="8">
    <location>
        <begin position="129"/>
        <end position="153"/>
    </location>
</feature>
<keyword evidence="6 8" id="KW-1133">Transmembrane helix</keyword>
<dbReference type="PANTHER" id="PTHR32021:SF51">
    <property type="entry name" value="CASP-LIKE PROTEIN 5B3"/>
    <property type="match status" value="1"/>
</dbReference>
<keyword evidence="4 8" id="KW-1003">Cell membrane</keyword>
<evidence type="ECO:0000256" key="2">
    <source>
        <dbReference type="ARBA" id="ARBA00007651"/>
    </source>
</evidence>
<comment type="similarity">
    <text evidence="2 8">Belongs to the Casparian strip membrane proteins (CASP) family.</text>
</comment>
<accession>A0ABC9FRB2</accession>
<evidence type="ECO:0000259" key="9">
    <source>
        <dbReference type="Pfam" id="PF04535"/>
    </source>
</evidence>
<evidence type="ECO:0000256" key="5">
    <source>
        <dbReference type="ARBA" id="ARBA00022692"/>
    </source>
</evidence>
<keyword evidence="7 8" id="KW-0472">Membrane</keyword>
<dbReference type="PANTHER" id="PTHR32021">
    <property type="entry name" value="CASP-LIKE PROTEIN 5B3"/>
    <property type="match status" value="1"/>
</dbReference>
<dbReference type="EMBL" id="OZ075117">
    <property type="protein sequence ID" value="CAL5080801.1"/>
    <property type="molecule type" value="Genomic_DNA"/>
</dbReference>
<feature type="transmembrane region" description="Helical" evidence="8">
    <location>
        <begin position="14"/>
        <end position="34"/>
    </location>
</feature>
<dbReference type="Proteomes" id="UP001497457">
    <property type="component" value="Chromosome 7b"/>
</dbReference>
<comment type="subcellular location">
    <subcellularLocation>
        <location evidence="1 8">Cell membrane</location>
        <topology evidence="1 8">Multi-pass membrane protein</topology>
    </subcellularLocation>
</comment>
<organism evidence="10 11">
    <name type="scientific">Urochloa decumbens</name>
    <dbReference type="NCBI Taxonomy" id="240449"/>
    <lineage>
        <taxon>Eukaryota</taxon>
        <taxon>Viridiplantae</taxon>
        <taxon>Streptophyta</taxon>
        <taxon>Embryophyta</taxon>
        <taxon>Tracheophyta</taxon>
        <taxon>Spermatophyta</taxon>
        <taxon>Magnoliopsida</taxon>
        <taxon>Liliopsida</taxon>
        <taxon>Poales</taxon>
        <taxon>Poaceae</taxon>
        <taxon>PACMAD clade</taxon>
        <taxon>Panicoideae</taxon>
        <taxon>Panicodae</taxon>
        <taxon>Paniceae</taxon>
        <taxon>Melinidinae</taxon>
        <taxon>Urochloa</taxon>
    </lineage>
</organism>